<name>A0A316U8Q1_9BASI</name>
<dbReference type="InterPro" id="IPR004294">
    <property type="entry name" value="Carotenoid_Oase"/>
</dbReference>
<evidence type="ECO:0000256" key="1">
    <source>
        <dbReference type="ARBA" id="ARBA00006787"/>
    </source>
</evidence>
<keyword evidence="2 5" id="KW-0479">Metal-binding</keyword>
<keyword evidence="7" id="KW-1185">Reference proteome</keyword>
<evidence type="ECO:0000256" key="2">
    <source>
        <dbReference type="ARBA" id="ARBA00022723"/>
    </source>
</evidence>
<comment type="similarity">
    <text evidence="1">Belongs to the carotenoid oxygenase family.</text>
</comment>
<evidence type="ECO:0000313" key="6">
    <source>
        <dbReference type="EMBL" id="PWN21627.1"/>
    </source>
</evidence>
<evidence type="ECO:0000256" key="3">
    <source>
        <dbReference type="ARBA" id="ARBA00023002"/>
    </source>
</evidence>
<dbReference type="EMBL" id="KZ819325">
    <property type="protein sequence ID" value="PWN21627.1"/>
    <property type="molecule type" value="Genomic_DNA"/>
</dbReference>
<evidence type="ECO:0000313" key="7">
    <source>
        <dbReference type="Proteomes" id="UP000245942"/>
    </source>
</evidence>
<dbReference type="GO" id="GO:0016121">
    <property type="term" value="P:carotene catabolic process"/>
    <property type="evidence" value="ECO:0007669"/>
    <property type="project" value="TreeGrafter"/>
</dbReference>
<feature type="binding site" evidence="5">
    <location>
        <position position="227"/>
    </location>
    <ligand>
        <name>Fe cation</name>
        <dbReference type="ChEBI" id="CHEBI:24875"/>
        <note>catalytic</note>
    </ligand>
</feature>
<dbReference type="PANTHER" id="PTHR10543:SF89">
    <property type="entry name" value="CAROTENOID 9,10(9',10')-CLEAVAGE DIOXYGENASE 1"/>
    <property type="match status" value="1"/>
</dbReference>
<keyword evidence="3" id="KW-0560">Oxidoreductase</keyword>
<dbReference type="RefSeq" id="XP_025348787.1">
    <property type="nucleotide sequence ID" value="XM_025490651.1"/>
</dbReference>
<dbReference type="Proteomes" id="UP000245942">
    <property type="component" value="Unassembled WGS sequence"/>
</dbReference>
<feature type="binding site" evidence="5">
    <location>
        <position position="343"/>
    </location>
    <ligand>
        <name>Fe cation</name>
        <dbReference type="ChEBI" id="CHEBI:24875"/>
        <note>catalytic</note>
    </ligand>
</feature>
<dbReference type="GO" id="GO:0046872">
    <property type="term" value="F:metal ion binding"/>
    <property type="evidence" value="ECO:0007669"/>
    <property type="project" value="UniProtKB-KW"/>
</dbReference>
<protein>
    <submittedName>
        <fullName evidence="6">Carotenoid oxygenase</fullName>
    </submittedName>
</protein>
<dbReference type="GO" id="GO:0010436">
    <property type="term" value="F:carotenoid dioxygenase activity"/>
    <property type="evidence" value="ECO:0007669"/>
    <property type="project" value="TreeGrafter"/>
</dbReference>
<proteinExistence type="inferred from homology"/>
<dbReference type="STRING" id="1684307.A0A316U8Q1"/>
<organism evidence="6 7">
    <name type="scientific">Pseudomicrostroma glucosiphilum</name>
    <dbReference type="NCBI Taxonomy" id="1684307"/>
    <lineage>
        <taxon>Eukaryota</taxon>
        <taxon>Fungi</taxon>
        <taxon>Dikarya</taxon>
        <taxon>Basidiomycota</taxon>
        <taxon>Ustilaginomycotina</taxon>
        <taxon>Exobasidiomycetes</taxon>
        <taxon>Microstromatales</taxon>
        <taxon>Microstromatales incertae sedis</taxon>
        <taxon>Pseudomicrostroma</taxon>
    </lineage>
</organism>
<reference evidence="6 7" key="1">
    <citation type="journal article" date="2018" name="Mol. Biol. Evol.">
        <title>Broad Genomic Sampling Reveals a Smut Pathogenic Ancestry of the Fungal Clade Ustilaginomycotina.</title>
        <authorList>
            <person name="Kijpornyongpan T."/>
            <person name="Mondo S.J."/>
            <person name="Barry K."/>
            <person name="Sandor L."/>
            <person name="Lee J."/>
            <person name="Lipzen A."/>
            <person name="Pangilinan J."/>
            <person name="LaButti K."/>
            <person name="Hainaut M."/>
            <person name="Henrissat B."/>
            <person name="Grigoriev I.V."/>
            <person name="Spatafora J.W."/>
            <person name="Aime M.C."/>
        </authorList>
    </citation>
    <scope>NUCLEOTIDE SEQUENCE [LARGE SCALE GENOMIC DNA]</scope>
    <source>
        <strain evidence="6 7">MCA 4718</strain>
    </source>
</reference>
<comment type="cofactor">
    <cofactor evidence="5">
        <name>Fe(2+)</name>
        <dbReference type="ChEBI" id="CHEBI:29033"/>
    </cofactor>
    <text evidence="5">Binds 1 Fe(2+) ion per subunit.</text>
</comment>
<evidence type="ECO:0000256" key="4">
    <source>
        <dbReference type="ARBA" id="ARBA00023004"/>
    </source>
</evidence>
<gene>
    <name evidence="6" type="ORF">BCV69DRAFT_258960</name>
</gene>
<dbReference type="AlphaFoldDB" id="A0A316U8Q1"/>
<dbReference type="PANTHER" id="PTHR10543">
    <property type="entry name" value="BETA-CAROTENE DIOXYGENASE"/>
    <property type="match status" value="1"/>
</dbReference>
<keyword evidence="4 5" id="KW-0408">Iron</keyword>
<dbReference type="Pfam" id="PF03055">
    <property type="entry name" value="RPE65"/>
    <property type="match status" value="1"/>
</dbReference>
<accession>A0A316U8Q1</accession>
<dbReference type="OrthoDB" id="1069523at2759"/>
<feature type="binding site" evidence="5">
    <location>
        <position position="628"/>
    </location>
    <ligand>
        <name>Fe cation</name>
        <dbReference type="ChEBI" id="CHEBI:24875"/>
        <note>catalytic</note>
    </ligand>
</feature>
<evidence type="ECO:0000256" key="5">
    <source>
        <dbReference type="PIRSR" id="PIRSR604294-1"/>
    </source>
</evidence>
<dbReference type="GeneID" id="37012385"/>
<sequence length="688" mass="76266">MTRRTWALAQLNEKHGYLAGNYAPVEEETPLTPCMVVSGSIPNELAGGQYVRNGGNPMANDDAGRESHWFDGDGMLSGVLFQRRANGSIAPHFVNRYVVTDILLATRQGAHRPILPSIATLSSPSVSLLRVLYEVMRSLVLCLLTWIPLTWSIGLGKGTRRLSKISVANTNIFYHDGKALAACESGPPMRIMLPKLETGGWWTGDEGKSWASGIGPLKIFNEMTTAHPHTDTSTNELLLYHSTFVAPYLRISVIPPRSSRRSALIGATVPGMKEGKLMHDFAATKTRTVVMDLPLTLDPRNLLSGKPVVHYEPTAAVRFGVFPRREPEKVRWYEDPTACCIYHTANCWDESQAETSQSGSSEDAVNFLACRLNSATLIYSAGNTLAPTTAKAPNGEEERCELHYWRFAEPPKATELLPPLDSTALEKAPKAQHDSPARITHSFPLSRVPFEFPTINLAHAPAAGLGPNRFVYGCSMREGTFDAGMGRHSAKIDCLVKMDVQSLVKRGRARADAGKMKKGEAVDMRSMPEIIASAEHAQDGAVQGDITVFPLPHGWYAQETTFIPRSNPQGEDDGFLLFFCFDELTHLHPATGEPLPSAVSQLWVLDARDMKTVVARIELPARVPYGLHGKWFTEAEIDGQERVDEQSIRRWALRDVQKSDRRSKEERIKREGKLNVLNALRRWVELWA</sequence>
<feature type="binding site" evidence="5">
    <location>
        <position position="279"/>
    </location>
    <ligand>
        <name>Fe cation</name>
        <dbReference type="ChEBI" id="CHEBI:24875"/>
        <note>catalytic</note>
    </ligand>
</feature>